<keyword evidence="2" id="KW-0472">Membrane</keyword>
<proteinExistence type="predicted"/>
<organism evidence="3 4">
    <name type="scientific">Saccharata proteae CBS 121410</name>
    <dbReference type="NCBI Taxonomy" id="1314787"/>
    <lineage>
        <taxon>Eukaryota</taxon>
        <taxon>Fungi</taxon>
        <taxon>Dikarya</taxon>
        <taxon>Ascomycota</taxon>
        <taxon>Pezizomycotina</taxon>
        <taxon>Dothideomycetes</taxon>
        <taxon>Dothideomycetes incertae sedis</taxon>
        <taxon>Botryosphaeriales</taxon>
        <taxon>Saccharataceae</taxon>
        <taxon>Saccharata</taxon>
    </lineage>
</organism>
<evidence type="ECO:0000313" key="3">
    <source>
        <dbReference type="EMBL" id="KAF2087057.1"/>
    </source>
</evidence>
<name>A0A9P4HV65_9PEZI</name>
<feature type="transmembrane region" description="Helical" evidence="2">
    <location>
        <begin position="20"/>
        <end position="42"/>
    </location>
</feature>
<keyword evidence="2" id="KW-1133">Transmembrane helix</keyword>
<dbReference type="EMBL" id="ML978721">
    <property type="protein sequence ID" value="KAF2087057.1"/>
    <property type="molecule type" value="Genomic_DNA"/>
</dbReference>
<gene>
    <name evidence="3" type="ORF">K490DRAFT_42875</name>
</gene>
<dbReference type="OrthoDB" id="5313079at2759"/>
<dbReference type="Proteomes" id="UP000799776">
    <property type="component" value="Unassembled WGS sequence"/>
</dbReference>
<comment type="caution">
    <text evidence="3">The sequence shown here is derived from an EMBL/GenBank/DDBJ whole genome shotgun (WGS) entry which is preliminary data.</text>
</comment>
<evidence type="ECO:0000256" key="1">
    <source>
        <dbReference type="SAM" id="MobiDB-lite"/>
    </source>
</evidence>
<feature type="transmembrane region" description="Helical" evidence="2">
    <location>
        <begin position="226"/>
        <end position="247"/>
    </location>
</feature>
<evidence type="ECO:0000256" key="2">
    <source>
        <dbReference type="SAM" id="Phobius"/>
    </source>
</evidence>
<protein>
    <submittedName>
        <fullName evidence="3">Uncharacterized protein</fullName>
    </submittedName>
</protein>
<feature type="transmembrane region" description="Helical" evidence="2">
    <location>
        <begin position="147"/>
        <end position="169"/>
    </location>
</feature>
<keyword evidence="4" id="KW-1185">Reference proteome</keyword>
<evidence type="ECO:0000313" key="4">
    <source>
        <dbReference type="Proteomes" id="UP000799776"/>
    </source>
</evidence>
<keyword evidence="2" id="KW-0812">Transmembrane</keyword>
<accession>A0A9P4HV65</accession>
<feature type="transmembrane region" description="Helical" evidence="2">
    <location>
        <begin position="195"/>
        <end position="214"/>
    </location>
</feature>
<reference evidence="3" key="1">
    <citation type="journal article" date="2020" name="Stud. Mycol.">
        <title>101 Dothideomycetes genomes: a test case for predicting lifestyles and emergence of pathogens.</title>
        <authorList>
            <person name="Haridas S."/>
            <person name="Albert R."/>
            <person name="Binder M."/>
            <person name="Bloem J."/>
            <person name="Labutti K."/>
            <person name="Salamov A."/>
            <person name="Andreopoulos B."/>
            <person name="Baker S."/>
            <person name="Barry K."/>
            <person name="Bills G."/>
            <person name="Bluhm B."/>
            <person name="Cannon C."/>
            <person name="Castanera R."/>
            <person name="Culley D."/>
            <person name="Daum C."/>
            <person name="Ezra D."/>
            <person name="Gonzalez J."/>
            <person name="Henrissat B."/>
            <person name="Kuo A."/>
            <person name="Liang C."/>
            <person name="Lipzen A."/>
            <person name="Lutzoni F."/>
            <person name="Magnuson J."/>
            <person name="Mondo S."/>
            <person name="Nolan M."/>
            <person name="Ohm R."/>
            <person name="Pangilinan J."/>
            <person name="Park H.-J."/>
            <person name="Ramirez L."/>
            <person name="Alfaro M."/>
            <person name="Sun H."/>
            <person name="Tritt A."/>
            <person name="Yoshinaga Y."/>
            <person name="Zwiers L.-H."/>
            <person name="Turgeon B."/>
            <person name="Goodwin S."/>
            <person name="Spatafora J."/>
            <person name="Crous P."/>
            <person name="Grigoriev I."/>
        </authorList>
    </citation>
    <scope>NUCLEOTIDE SEQUENCE</scope>
    <source>
        <strain evidence="3">CBS 121410</strain>
    </source>
</reference>
<feature type="region of interest" description="Disordered" evidence="1">
    <location>
        <begin position="565"/>
        <end position="587"/>
    </location>
</feature>
<sequence length="646" mass="72836">MTGLTGDPTQCPGCLDWLAYLYITIAVIYTILIGIGLVLLTCHRDRLAVRMRSFALTVAAVLVIHSYLFLIFVVYAIRWWYPCIDEYWVMALVFPLGLALYNVTSINYLQRRHRLTGNCVWWKSPIFILVQYIKQWYGELGFLGQTYLSIIGLMGIQAIVSIVVFFGSYNFHESYGFFGKWTGASNCFRGSNGEWIPTILWQFGWTWFFGPYCLYRTRMIQDTHYWAFQTRISVLAGLPGTPLWLLFLYSDNPTIARINAVFPHAGWLIPGLVAMQMSLILCPLLDYWKGAKWDRIAEAVEKRNKEAAVGTRSTTTLGSNDTTRTEAKSRANKISVLEHTLDSDASDALLMFAGNVQMSAENVLFCRSVLHLRKKAAMVATCTNGFALRGLYEDAIALFYTLVNPETSRLPINIDAKMYDEIAEWFRGATYEYMPCGLTIPAPEDRIAPWISSTCQYPDMKNLQTVDRAFERMANLRAIQINDTPRDPAAKAQPVPAGFSIDAVYDKAYLHIRTLIFHNTWSAFLDTQPAGDLEEMGEKSLSRETSITTAPPSYDWTSEEARAQAQQAFESARLARSDPAPDYSERNPAANEFASRTVDFDESELPPAATRQHIQNRDAISAARARVARASALDGADDCVDLVEKV</sequence>
<dbReference type="AlphaFoldDB" id="A0A9P4HV65"/>
<feature type="transmembrane region" description="Helical" evidence="2">
    <location>
        <begin position="87"/>
        <end position="104"/>
    </location>
</feature>
<feature type="transmembrane region" description="Helical" evidence="2">
    <location>
        <begin position="267"/>
        <end position="288"/>
    </location>
</feature>
<feature type="transmembrane region" description="Helical" evidence="2">
    <location>
        <begin position="54"/>
        <end position="81"/>
    </location>
</feature>